<dbReference type="Proteomes" id="UP001044222">
    <property type="component" value="Chromosome 17"/>
</dbReference>
<proteinExistence type="predicted"/>
<dbReference type="EMBL" id="JAFIRN010000017">
    <property type="protein sequence ID" value="KAG5833066.1"/>
    <property type="molecule type" value="Genomic_DNA"/>
</dbReference>
<organism evidence="1 2">
    <name type="scientific">Anguilla anguilla</name>
    <name type="common">European freshwater eel</name>
    <name type="synonym">Muraena anguilla</name>
    <dbReference type="NCBI Taxonomy" id="7936"/>
    <lineage>
        <taxon>Eukaryota</taxon>
        <taxon>Metazoa</taxon>
        <taxon>Chordata</taxon>
        <taxon>Craniata</taxon>
        <taxon>Vertebrata</taxon>
        <taxon>Euteleostomi</taxon>
        <taxon>Actinopterygii</taxon>
        <taxon>Neopterygii</taxon>
        <taxon>Teleostei</taxon>
        <taxon>Anguilliformes</taxon>
        <taxon>Anguillidae</taxon>
        <taxon>Anguilla</taxon>
    </lineage>
</organism>
<keyword evidence="2" id="KW-1185">Reference proteome</keyword>
<accession>A0A9D3RJP3</accession>
<comment type="caution">
    <text evidence="1">The sequence shown here is derived from an EMBL/GenBank/DDBJ whole genome shotgun (WGS) entry which is preliminary data.</text>
</comment>
<reference evidence="1" key="1">
    <citation type="submission" date="2021-01" db="EMBL/GenBank/DDBJ databases">
        <title>A chromosome-scale assembly of European eel, Anguilla anguilla.</title>
        <authorList>
            <person name="Henkel C."/>
            <person name="Jong-Raadsen S.A."/>
            <person name="Dufour S."/>
            <person name="Weltzien F.-A."/>
            <person name="Palstra A.P."/>
            <person name="Pelster B."/>
            <person name="Spaink H.P."/>
            <person name="Van Den Thillart G.E."/>
            <person name="Jansen H."/>
            <person name="Zahm M."/>
            <person name="Klopp C."/>
            <person name="Cedric C."/>
            <person name="Louis A."/>
            <person name="Berthelot C."/>
            <person name="Parey E."/>
            <person name="Roest Crollius H."/>
            <person name="Montfort J."/>
            <person name="Robinson-Rechavi M."/>
            <person name="Bucao C."/>
            <person name="Bouchez O."/>
            <person name="Gislard M."/>
            <person name="Lluch J."/>
            <person name="Milhes M."/>
            <person name="Lampietro C."/>
            <person name="Lopez Roques C."/>
            <person name="Donnadieu C."/>
            <person name="Braasch I."/>
            <person name="Desvignes T."/>
            <person name="Postlethwait J."/>
            <person name="Bobe J."/>
            <person name="Guiguen Y."/>
            <person name="Dirks R."/>
        </authorList>
    </citation>
    <scope>NUCLEOTIDE SEQUENCE</scope>
    <source>
        <strain evidence="1">Tag_6206</strain>
        <tissue evidence="1">Liver</tissue>
    </source>
</reference>
<name>A0A9D3RJP3_ANGAN</name>
<protein>
    <submittedName>
        <fullName evidence="1">Uncharacterized protein</fullName>
    </submittedName>
</protein>
<gene>
    <name evidence="1" type="ORF">ANANG_G00297940</name>
</gene>
<sequence>MVQEKRFEEEWSRREEELIERMSKIVVDSKKEGSTLPFRKWRNSMDFLPPSLSGGTPAPLKQAALCGINLLMRFPVRRCHGG</sequence>
<dbReference type="AlphaFoldDB" id="A0A9D3RJP3"/>
<evidence type="ECO:0000313" key="1">
    <source>
        <dbReference type="EMBL" id="KAG5833066.1"/>
    </source>
</evidence>
<evidence type="ECO:0000313" key="2">
    <source>
        <dbReference type="Proteomes" id="UP001044222"/>
    </source>
</evidence>